<gene>
    <name evidence="1" type="ORF">NDU88_001657</name>
</gene>
<sequence length="126" mass="14138">MKRRVPVLRLPDGTLTGQEDLILQQFEVLYTDLYSVEKPDPESMETYLDSALLPQIPLVTSTILDKDITPSEVLMAIHCLQMGKAPGFDDFEAEFYKTFGTQLAPVLARLYNTLAHLAPSPLPRCN</sequence>
<evidence type="ECO:0000313" key="1">
    <source>
        <dbReference type="EMBL" id="KAJ1206248.1"/>
    </source>
</evidence>
<dbReference type="PANTHER" id="PTHR31635">
    <property type="entry name" value="REVERSE TRANSCRIPTASE DOMAIN-CONTAINING PROTEIN-RELATED"/>
    <property type="match status" value="1"/>
</dbReference>
<dbReference type="EMBL" id="JANPWB010000002">
    <property type="protein sequence ID" value="KAJ1206248.1"/>
    <property type="molecule type" value="Genomic_DNA"/>
</dbReference>
<proteinExistence type="predicted"/>
<comment type="caution">
    <text evidence="1">The sequence shown here is derived from an EMBL/GenBank/DDBJ whole genome shotgun (WGS) entry which is preliminary data.</text>
</comment>
<reference evidence="1" key="1">
    <citation type="journal article" date="2022" name="bioRxiv">
        <title>Sequencing and chromosome-scale assembly of the giantPleurodeles waltlgenome.</title>
        <authorList>
            <person name="Brown T."/>
            <person name="Elewa A."/>
            <person name="Iarovenko S."/>
            <person name="Subramanian E."/>
            <person name="Araus A.J."/>
            <person name="Petzold A."/>
            <person name="Susuki M."/>
            <person name="Suzuki K.-i.T."/>
            <person name="Hayashi T."/>
            <person name="Toyoda A."/>
            <person name="Oliveira C."/>
            <person name="Osipova E."/>
            <person name="Leigh N.D."/>
            <person name="Simon A."/>
            <person name="Yun M.H."/>
        </authorList>
    </citation>
    <scope>NUCLEOTIDE SEQUENCE</scope>
    <source>
        <strain evidence="1">20211129_DDA</strain>
        <tissue evidence="1">Liver</tissue>
    </source>
</reference>
<dbReference type="AlphaFoldDB" id="A0AAV7VY90"/>
<protein>
    <submittedName>
        <fullName evidence="1">Uncharacterized protein</fullName>
    </submittedName>
</protein>
<name>A0AAV7VY90_PLEWA</name>
<organism evidence="1 2">
    <name type="scientific">Pleurodeles waltl</name>
    <name type="common">Iberian ribbed newt</name>
    <dbReference type="NCBI Taxonomy" id="8319"/>
    <lineage>
        <taxon>Eukaryota</taxon>
        <taxon>Metazoa</taxon>
        <taxon>Chordata</taxon>
        <taxon>Craniata</taxon>
        <taxon>Vertebrata</taxon>
        <taxon>Euteleostomi</taxon>
        <taxon>Amphibia</taxon>
        <taxon>Batrachia</taxon>
        <taxon>Caudata</taxon>
        <taxon>Salamandroidea</taxon>
        <taxon>Salamandridae</taxon>
        <taxon>Pleurodelinae</taxon>
        <taxon>Pleurodeles</taxon>
    </lineage>
</organism>
<dbReference type="PANTHER" id="PTHR31635:SF196">
    <property type="entry name" value="REVERSE TRANSCRIPTASE DOMAIN-CONTAINING PROTEIN-RELATED"/>
    <property type="match status" value="1"/>
</dbReference>
<evidence type="ECO:0000313" key="2">
    <source>
        <dbReference type="Proteomes" id="UP001066276"/>
    </source>
</evidence>
<accession>A0AAV7VY90</accession>
<dbReference type="Proteomes" id="UP001066276">
    <property type="component" value="Chromosome 1_2"/>
</dbReference>
<keyword evidence="2" id="KW-1185">Reference proteome</keyword>